<evidence type="ECO:0000313" key="4">
    <source>
        <dbReference type="EMBL" id="ROS38507.1"/>
    </source>
</evidence>
<keyword evidence="1" id="KW-0560">Oxidoreductase</keyword>
<comment type="caution">
    <text evidence="4">The sequence shown here is derived from an EMBL/GenBank/DDBJ whole genome shotgun (WGS) entry which is preliminary data.</text>
</comment>
<gene>
    <name evidence="4" type="ORF">EDD35_0789</name>
</gene>
<evidence type="ECO:0000256" key="1">
    <source>
        <dbReference type="ARBA" id="ARBA00023002"/>
    </source>
</evidence>
<dbReference type="Proteomes" id="UP000274843">
    <property type="component" value="Unassembled WGS sequence"/>
</dbReference>
<evidence type="ECO:0000259" key="3">
    <source>
        <dbReference type="Pfam" id="PF00296"/>
    </source>
</evidence>
<proteinExistence type="predicted"/>
<accession>A0A3N2GPG0</accession>
<dbReference type="Pfam" id="PF00296">
    <property type="entry name" value="Bac_luciferase"/>
    <property type="match status" value="1"/>
</dbReference>
<dbReference type="PANTHER" id="PTHR30137:SF8">
    <property type="entry name" value="BLR5498 PROTEIN"/>
    <property type="match status" value="1"/>
</dbReference>
<protein>
    <submittedName>
        <fullName evidence="4">Alkanesulfonate monooxygenase SsuD/methylene tetrahydromethanopterin reductase-like flavin-dependent oxidoreductase (Luciferase family)</fullName>
    </submittedName>
</protein>
<dbReference type="AlphaFoldDB" id="A0A3N2GPG0"/>
<sequence>MSEWTENQVVKSWLFEIFSYPYDPDPAKFDPQLCKDLYDWKLESWVAAEDLGFDGVFFSEHHFTPYSISPSPNLLVATLAQRTSRMNIGVMANITAFHNPRRLAEEGAMLDYLTGGRLEVGLGRGVDEPEFIREGVKMEETRARFEESVALIQSAWTEPTFTFKGEFYNYDNVSLWPRPLRSELPIWVTALSPQTVSWAARQGFRFTSVFSPTDNMRTIFEQYKKAAAEAGREAEPTDMGVCRNVFIADSEQEARDLAEPAFDALFAAFKEAAVFHDLDNVPAGYEHYQSFFRPFAGEDVSFDALIDIGAICVGRPETVRDQIVSQMEHIGCGNFLNWGSFGTLTKEQTMRSYQLFGEHVVPALRSLKV</sequence>
<evidence type="ECO:0000313" key="5">
    <source>
        <dbReference type="Proteomes" id="UP000274843"/>
    </source>
</evidence>
<dbReference type="GO" id="GO:0005829">
    <property type="term" value="C:cytosol"/>
    <property type="evidence" value="ECO:0007669"/>
    <property type="project" value="TreeGrafter"/>
</dbReference>
<name>A0A3N2GPG0_9PSEU</name>
<dbReference type="Gene3D" id="3.20.20.30">
    <property type="entry name" value="Luciferase-like domain"/>
    <property type="match status" value="1"/>
</dbReference>
<dbReference type="PANTHER" id="PTHR30137">
    <property type="entry name" value="LUCIFERASE-LIKE MONOOXYGENASE"/>
    <property type="match status" value="1"/>
</dbReference>
<dbReference type="SUPFAM" id="SSF51679">
    <property type="entry name" value="Bacterial luciferase-like"/>
    <property type="match status" value="1"/>
</dbReference>
<evidence type="ECO:0000256" key="2">
    <source>
        <dbReference type="ARBA" id="ARBA00023033"/>
    </source>
</evidence>
<dbReference type="GO" id="GO:0004497">
    <property type="term" value="F:monooxygenase activity"/>
    <property type="evidence" value="ECO:0007669"/>
    <property type="project" value="UniProtKB-KW"/>
</dbReference>
<reference evidence="4 5" key="1">
    <citation type="submission" date="2018-11" db="EMBL/GenBank/DDBJ databases">
        <title>Sequencing the genomes of 1000 actinobacteria strains.</title>
        <authorList>
            <person name="Klenk H.-P."/>
        </authorList>
    </citation>
    <scope>NUCLEOTIDE SEQUENCE [LARGE SCALE GENOMIC DNA]</scope>
    <source>
        <strain evidence="4 5">DSM 44348</strain>
    </source>
</reference>
<keyword evidence="2 4" id="KW-0503">Monooxygenase</keyword>
<dbReference type="GO" id="GO:0016705">
    <property type="term" value="F:oxidoreductase activity, acting on paired donors, with incorporation or reduction of molecular oxygen"/>
    <property type="evidence" value="ECO:0007669"/>
    <property type="project" value="InterPro"/>
</dbReference>
<dbReference type="InterPro" id="IPR011251">
    <property type="entry name" value="Luciferase-like_dom"/>
</dbReference>
<organism evidence="4 5">
    <name type="scientific">Amycolatopsis thermoflava</name>
    <dbReference type="NCBI Taxonomy" id="84480"/>
    <lineage>
        <taxon>Bacteria</taxon>
        <taxon>Bacillati</taxon>
        <taxon>Actinomycetota</taxon>
        <taxon>Actinomycetes</taxon>
        <taxon>Pseudonocardiales</taxon>
        <taxon>Pseudonocardiaceae</taxon>
        <taxon>Amycolatopsis</taxon>
        <taxon>Amycolatopsis methanolica group</taxon>
    </lineage>
</organism>
<dbReference type="InterPro" id="IPR036661">
    <property type="entry name" value="Luciferase-like_sf"/>
</dbReference>
<feature type="domain" description="Luciferase-like" evidence="3">
    <location>
        <begin position="43"/>
        <end position="327"/>
    </location>
</feature>
<keyword evidence="5" id="KW-1185">Reference proteome</keyword>
<dbReference type="InterPro" id="IPR050766">
    <property type="entry name" value="Bact_Lucif_Oxidored"/>
</dbReference>
<dbReference type="EMBL" id="RKHY01000001">
    <property type="protein sequence ID" value="ROS38507.1"/>
    <property type="molecule type" value="Genomic_DNA"/>
</dbReference>